<reference evidence="2" key="1">
    <citation type="submission" date="2016-05" db="EMBL/GenBank/DDBJ databases">
        <title>Smart mitochondrial genome of Oniscidea (terrestrial crustacea).</title>
        <authorList>
            <person name="Marcade I."/>
            <person name="Quevarec L."/>
            <person name="Badawi M."/>
            <person name="Delaunay C."/>
            <person name="Lesobre J."/>
        </authorList>
    </citation>
    <scope>NUCLEOTIDE SEQUENCE</scope>
</reference>
<protein>
    <submittedName>
        <fullName evidence="2">NADH dehydrogenase subunit 6</fullName>
    </submittedName>
</protein>
<feature type="transmembrane region" description="Helical" evidence="1">
    <location>
        <begin position="46"/>
        <end position="68"/>
    </location>
</feature>
<keyword evidence="1" id="KW-1133">Transmembrane helix</keyword>
<evidence type="ECO:0000256" key="1">
    <source>
        <dbReference type="SAM" id="Phobius"/>
    </source>
</evidence>
<dbReference type="AlphaFoldDB" id="A0A1P8DKD4"/>
<accession>A0A1P8DKD4</accession>
<name>A0A1P8DKD4_ONIAS</name>
<evidence type="ECO:0000313" key="2">
    <source>
        <dbReference type="EMBL" id="APU89515.1"/>
    </source>
</evidence>
<sequence length="131" mass="14343">MVGSVSLIIPLASLMVESPPLLMTLLVGQSLLVVGFTGLLKSIWYSYILFMVFLGGILVIFAYVSSLVETQKMELNMKMLSLVVLGVLGILVLFKLGSSSVMLKDFDNNTGSEEFLMHGLISVWSGWVYAM</sequence>
<dbReference type="EMBL" id="KX289581">
    <property type="protein sequence ID" value="APU89515.1"/>
    <property type="molecule type" value="Genomic_DNA"/>
</dbReference>
<keyword evidence="1" id="KW-0812">Transmembrane</keyword>
<proteinExistence type="predicted"/>
<feature type="transmembrane region" description="Helical" evidence="1">
    <location>
        <begin position="80"/>
        <end position="103"/>
    </location>
</feature>
<organism evidence="2">
    <name type="scientific">Oniscus asellus</name>
    <name type="common">Common shiny woodlouse</name>
    <dbReference type="NCBI Taxonomy" id="96861"/>
    <lineage>
        <taxon>Eukaryota</taxon>
        <taxon>Metazoa</taxon>
        <taxon>Ecdysozoa</taxon>
        <taxon>Arthropoda</taxon>
        <taxon>Crustacea</taxon>
        <taxon>Multicrustacea</taxon>
        <taxon>Malacostraca</taxon>
        <taxon>Eumalacostraca</taxon>
        <taxon>Peracarida</taxon>
        <taxon>Isopoda</taxon>
        <taxon>Oniscidea</taxon>
        <taxon>Crinocheta</taxon>
        <taxon>Oniscidae</taxon>
        <taxon>Oniscus</taxon>
    </lineage>
</organism>
<keyword evidence="2" id="KW-0496">Mitochondrion</keyword>
<gene>
    <name evidence="2" type="primary">nad6</name>
</gene>
<keyword evidence="1" id="KW-0472">Membrane</keyword>
<geneLocation type="mitochondrion" evidence="2"/>